<dbReference type="EMBL" id="FR824101">
    <property type="protein sequence ID" value="CCA18802.1"/>
    <property type="molecule type" value="Genomic_DNA"/>
</dbReference>
<dbReference type="Pfam" id="PF00400">
    <property type="entry name" value="WD40"/>
    <property type="match status" value="5"/>
</dbReference>
<dbReference type="AlphaFoldDB" id="F0WC89"/>
<dbReference type="PANTHER" id="PTHR19855">
    <property type="entry name" value="WD40 REPEAT PROTEIN 12, 37"/>
    <property type="match status" value="1"/>
</dbReference>
<evidence type="ECO:0000256" key="2">
    <source>
        <dbReference type="ARBA" id="ARBA00022552"/>
    </source>
</evidence>
<dbReference type="GO" id="GO:0005730">
    <property type="term" value="C:nucleolus"/>
    <property type="evidence" value="ECO:0007669"/>
    <property type="project" value="UniProtKB-SubCell"/>
</dbReference>
<keyword evidence="2 6" id="KW-0698">rRNA processing</keyword>
<evidence type="ECO:0000259" key="8">
    <source>
        <dbReference type="Pfam" id="PF08154"/>
    </source>
</evidence>
<reference evidence="9" key="1">
    <citation type="journal article" date="2011" name="PLoS Biol.">
        <title>Gene gain and loss during evolution of obligate parasitism in the white rust pathogen of Arabidopsis thaliana.</title>
        <authorList>
            <person name="Kemen E."/>
            <person name="Gardiner A."/>
            <person name="Schultz-Larsen T."/>
            <person name="Kemen A.C."/>
            <person name="Balmuth A.L."/>
            <person name="Robert-Seilaniantz A."/>
            <person name="Bailey K."/>
            <person name="Holub E."/>
            <person name="Studholme D.J."/>
            <person name="Maclean D."/>
            <person name="Jones J.D."/>
        </authorList>
    </citation>
    <scope>NUCLEOTIDE SEQUENCE</scope>
</reference>
<dbReference type="PANTHER" id="PTHR19855:SF11">
    <property type="entry name" value="RIBOSOME BIOGENESIS PROTEIN WDR12"/>
    <property type="match status" value="1"/>
</dbReference>
<reference evidence="9" key="2">
    <citation type="submission" date="2011-02" db="EMBL/GenBank/DDBJ databases">
        <authorList>
            <person name="MacLean D."/>
        </authorList>
    </citation>
    <scope>NUCLEOTIDE SEQUENCE</scope>
</reference>
<feature type="repeat" description="WD" evidence="7">
    <location>
        <begin position="188"/>
        <end position="221"/>
    </location>
</feature>
<keyword evidence="1 6" id="KW-0690">Ribosome biogenesis</keyword>
<dbReference type="PROSITE" id="PS50294">
    <property type="entry name" value="WD_REPEATS_REGION"/>
    <property type="match status" value="3"/>
</dbReference>
<accession>F0WC89</accession>
<dbReference type="InterPro" id="IPR001680">
    <property type="entry name" value="WD40_rpt"/>
</dbReference>
<dbReference type="InterPro" id="IPR012972">
    <property type="entry name" value="NLE"/>
</dbReference>
<dbReference type="InterPro" id="IPR020472">
    <property type="entry name" value="WD40_PAC1"/>
</dbReference>
<dbReference type="SMART" id="SM00320">
    <property type="entry name" value="WD40"/>
    <property type="match status" value="7"/>
</dbReference>
<feature type="repeat" description="WD" evidence="7">
    <location>
        <begin position="248"/>
        <end position="290"/>
    </location>
</feature>
<dbReference type="Gene3D" id="2.130.10.10">
    <property type="entry name" value="YVTN repeat-like/Quinoprotein amine dehydrogenase"/>
    <property type="match status" value="3"/>
</dbReference>
<evidence type="ECO:0000256" key="5">
    <source>
        <dbReference type="ARBA" id="ARBA00023242"/>
    </source>
</evidence>
<dbReference type="CDD" id="cd00200">
    <property type="entry name" value="WD40"/>
    <property type="match status" value="1"/>
</dbReference>
<evidence type="ECO:0000256" key="6">
    <source>
        <dbReference type="HAMAP-Rule" id="MF_03029"/>
    </source>
</evidence>
<dbReference type="GO" id="GO:0000466">
    <property type="term" value="P:maturation of 5.8S rRNA from tricistronic rRNA transcript (SSU-rRNA, 5.8S rRNA, LSU-rRNA)"/>
    <property type="evidence" value="ECO:0007669"/>
    <property type="project" value="UniProtKB-UniRule"/>
</dbReference>
<keyword evidence="4" id="KW-0677">Repeat</keyword>
<protein>
    <recommendedName>
        <fullName evidence="6">Ribosome biogenesis protein WDR12 homolog</fullName>
    </recommendedName>
</protein>
<dbReference type="PRINTS" id="PR00320">
    <property type="entry name" value="GPROTEINBRPT"/>
</dbReference>
<name>F0WC89_9STRA</name>
<dbReference type="GO" id="GO:0030687">
    <property type="term" value="C:preribosome, large subunit precursor"/>
    <property type="evidence" value="ECO:0007669"/>
    <property type="project" value="UniProtKB-UniRule"/>
</dbReference>
<dbReference type="InterPro" id="IPR015943">
    <property type="entry name" value="WD40/YVTN_repeat-like_dom_sf"/>
</dbReference>
<feature type="repeat" description="WD" evidence="7">
    <location>
        <begin position="337"/>
        <end position="370"/>
    </location>
</feature>
<dbReference type="Pfam" id="PF08154">
    <property type="entry name" value="NLE"/>
    <property type="match status" value="1"/>
</dbReference>
<dbReference type="PROSITE" id="PS50082">
    <property type="entry name" value="WD_REPEATS_2"/>
    <property type="match status" value="4"/>
</dbReference>
<comment type="subcellular location">
    <subcellularLocation>
        <location evidence="6">Nucleus</location>
        <location evidence="6">Nucleolus</location>
    </subcellularLocation>
    <subcellularLocation>
        <location evidence="6">Nucleus</location>
        <location evidence="6">Nucleoplasm</location>
    </subcellularLocation>
</comment>
<dbReference type="InterPro" id="IPR036322">
    <property type="entry name" value="WD40_repeat_dom_sf"/>
</dbReference>
<feature type="domain" description="NLE" evidence="8">
    <location>
        <begin position="8"/>
        <end position="70"/>
    </location>
</feature>
<evidence type="ECO:0000256" key="7">
    <source>
        <dbReference type="PROSITE-ProRule" id="PRU00221"/>
    </source>
</evidence>
<dbReference type="HOGENOM" id="CLU_000288_57_0_1"/>
<evidence type="ECO:0000256" key="4">
    <source>
        <dbReference type="ARBA" id="ARBA00022737"/>
    </source>
</evidence>
<comment type="function">
    <text evidence="6">Required for maturation of ribosomal RNAs and formation of the large ribosomal subunit.</text>
</comment>
<keyword evidence="3 7" id="KW-0853">WD repeat</keyword>
<organism evidence="9">
    <name type="scientific">Albugo laibachii Nc14</name>
    <dbReference type="NCBI Taxonomy" id="890382"/>
    <lineage>
        <taxon>Eukaryota</taxon>
        <taxon>Sar</taxon>
        <taxon>Stramenopiles</taxon>
        <taxon>Oomycota</taxon>
        <taxon>Peronosporomycetes</taxon>
        <taxon>Albuginales</taxon>
        <taxon>Albuginaceae</taxon>
        <taxon>Albugo</taxon>
    </lineage>
</organism>
<dbReference type="HAMAP" id="MF_03029">
    <property type="entry name" value="WDR12"/>
    <property type="match status" value="1"/>
</dbReference>
<feature type="repeat" description="WD" evidence="7">
    <location>
        <begin position="297"/>
        <end position="322"/>
    </location>
</feature>
<dbReference type="InterPro" id="IPR028599">
    <property type="entry name" value="WDR12/Ytm1"/>
</dbReference>
<comment type="similarity">
    <text evidence="6">Belongs to the WD repeat WDR12/YTM1 family.</text>
</comment>
<evidence type="ECO:0000256" key="3">
    <source>
        <dbReference type="ARBA" id="ARBA00022574"/>
    </source>
</evidence>
<gene>
    <name evidence="9" type="primary">AlNc14C56G4272</name>
    <name evidence="9" type="ORF">ALNC14_049450</name>
</gene>
<proteinExistence type="inferred from homology"/>
<evidence type="ECO:0000313" key="9">
    <source>
        <dbReference type="EMBL" id="CCA18802.1"/>
    </source>
</evidence>
<keyword evidence="5 6" id="KW-0539">Nucleus</keyword>
<evidence type="ECO:0000256" key="1">
    <source>
        <dbReference type="ARBA" id="ARBA00022517"/>
    </source>
</evidence>
<sequence>MDEEGPQVRVRFITKDASISVTKTPIALPTRSNRHLLSKVINHLLNPSNAILFDFLIDGNYLRTSLSKYMTQHLLSEETILTLEYVRALPEPNFNTKTPHSDWVSAISVAGSQVIVTGSYDGILRIYSVEKGVCKAQQQAHEGAIKAVHAYHHILSETYLISTCGLDQIARIWLYDPKTSALSEQSVLNGHTNSVNTVCMISENVLTGGWDHTVRLWTMENRLNSDLLRGKKRHKKNEPEMISKDVVLAGHSGPVTGVAFHPLRSECIVSASIDRSVRIWDTAKQECIQSMYGDRAITDLSVNAHTNIILTAHPDQSVRLWDPRASDNGQRAIQRTFQSHRGWVSSVEWCDSYEHLFASSGYDGFVKVWDDRCGIPLHSITAHDGKAFDVSWIEAPESDRTLMKLASGGEDCLLKIFNVGQSSS</sequence>
<dbReference type="GO" id="GO:0005654">
    <property type="term" value="C:nucleoplasm"/>
    <property type="evidence" value="ECO:0007669"/>
    <property type="project" value="UniProtKB-SubCell"/>
</dbReference>
<dbReference type="GO" id="GO:0000463">
    <property type="term" value="P:maturation of LSU-rRNA from tricistronic rRNA transcript (SSU-rRNA, 5.8S rRNA, LSU-rRNA)"/>
    <property type="evidence" value="ECO:0007669"/>
    <property type="project" value="UniProtKB-UniRule"/>
</dbReference>
<dbReference type="SUPFAM" id="SSF50978">
    <property type="entry name" value="WD40 repeat-like"/>
    <property type="match status" value="1"/>
</dbReference>
<dbReference type="GO" id="GO:0043021">
    <property type="term" value="F:ribonucleoprotein complex binding"/>
    <property type="evidence" value="ECO:0007669"/>
    <property type="project" value="UniProtKB-UniRule"/>
</dbReference>